<dbReference type="EMBL" id="JBDIVE010000025">
    <property type="protein sequence ID" value="MEN3070769.1"/>
    <property type="molecule type" value="Genomic_DNA"/>
</dbReference>
<sequence>MKSEAILKVLEEVRPKYFLKPKVDIEYEPYAIGKNDAFDLVVANAARLSGGSILSKEQQDRVKSIINQRKNRIAERIKELGLNEPVFEGESARKAQQLVRWLHSDPT</sequence>
<proteinExistence type="predicted"/>
<reference evidence="1 2" key="1">
    <citation type="journal article" date="2018" name="Int. J. Syst. Evol. Microbiol.">
        <title>Uliginosibacterium sediminicola sp. nov., isolated from freshwater sediment.</title>
        <authorList>
            <person name="Hwang W.M."/>
            <person name="Kim S.M."/>
            <person name="Kang K."/>
            <person name="Ahn T.Y."/>
        </authorList>
    </citation>
    <scope>NUCLEOTIDE SEQUENCE [LARGE SCALE GENOMIC DNA]</scope>
    <source>
        <strain evidence="1 2">M1-21</strain>
    </source>
</reference>
<keyword evidence="2" id="KW-1185">Reference proteome</keyword>
<protein>
    <submittedName>
        <fullName evidence="1">Uncharacterized protein</fullName>
    </submittedName>
</protein>
<name>A0ABU9Z4D6_9RHOO</name>
<evidence type="ECO:0000313" key="1">
    <source>
        <dbReference type="EMBL" id="MEN3070769.1"/>
    </source>
</evidence>
<gene>
    <name evidence="1" type="ORF">ABDB84_19985</name>
</gene>
<evidence type="ECO:0000313" key="2">
    <source>
        <dbReference type="Proteomes" id="UP001410394"/>
    </source>
</evidence>
<organism evidence="1 2">
    <name type="scientific">Uliginosibacterium sediminicola</name>
    <dbReference type="NCBI Taxonomy" id="2024550"/>
    <lineage>
        <taxon>Bacteria</taxon>
        <taxon>Pseudomonadati</taxon>
        <taxon>Pseudomonadota</taxon>
        <taxon>Betaproteobacteria</taxon>
        <taxon>Rhodocyclales</taxon>
        <taxon>Zoogloeaceae</taxon>
        <taxon>Uliginosibacterium</taxon>
    </lineage>
</organism>
<accession>A0ABU9Z4D6</accession>
<dbReference type="Proteomes" id="UP001410394">
    <property type="component" value="Unassembled WGS sequence"/>
</dbReference>
<comment type="caution">
    <text evidence="1">The sequence shown here is derived from an EMBL/GenBank/DDBJ whole genome shotgun (WGS) entry which is preliminary data.</text>
</comment>